<dbReference type="PANTHER" id="PTHR23301:SF104">
    <property type="entry name" value="BCDNA.GH02976"/>
    <property type="match status" value="1"/>
</dbReference>
<dbReference type="InterPro" id="IPR051940">
    <property type="entry name" value="Chitin_bind-dev_reg"/>
</dbReference>
<organism evidence="9 10">
    <name type="scientific">Orchesella cincta</name>
    <name type="common">Springtail</name>
    <name type="synonym">Podura cincta</name>
    <dbReference type="NCBI Taxonomy" id="48709"/>
    <lineage>
        <taxon>Eukaryota</taxon>
        <taxon>Metazoa</taxon>
        <taxon>Ecdysozoa</taxon>
        <taxon>Arthropoda</taxon>
        <taxon>Hexapoda</taxon>
        <taxon>Collembola</taxon>
        <taxon>Entomobryomorpha</taxon>
        <taxon>Entomobryoidea</taxon>
        <taxon>Orchesellidae</taxon>
        <taxon>Orchesellinae</taxon>
        <taxon>Orchesella</taxon>
    </lineage>
</organism>
<feature type="signal peptide" evidence="7">
    <location>
        <begin position="1"/>
        <end position="24"/>
    </location>
</feature>
<evidence type="ECO:0000259" key="8">
    <source>
        <dbReference type="PROSITE" id="PS50940"/>
    </source>
</evidence>
<name>A0A1D2MRH8_ORCCI</name>
<dbReference type="OrthoDB" id="439917at2759"/>
<keyword evidence="3" id="KW-0677">Repeat</keyword>
<dbReference type="Pfam" id="PF01607">
    <property type="entry name" value="CBM_14"/>
    <property type="match status" value="3"/>
</dbReference>
<evidence type="ECO:0000256" key="5">
    <source>
        <dbReference type="ARBA" id="ARBA00023180"/>
    </source>
</evidence>
<feature type="region of interest" description="Disordered" evidence="6">
    <location>
        <begin position="270"/>
        <end position="303"/>
    </location>
</feature>
<dbReference type="SMART" id="SM00494">
    <property type="entry name" value="ChtBD2"/>
    <property type="match status" value="3"/>
</dbReference>
<dbReference type="InterPro" id="IPR002557">
    <property type="entry name" value="Chitin-bd_dom"/>
</dbReference>
<comment type="caution">
    <text evidence="9">The sequence shown here is derived from an EMBL/GenBank/DDBJ whole genome shotgun (WGS) entry which is preliminary data.</text>
</comment>
<feature type="chain" id="PRO_5008904427" evidence="7">
    <location>
        <begin position="25"/>
        <end position="303"/>
    </location>
</feature>
<evidence type="ECO:0000256" key="1">
    <source>
        <dbReference type="ARBA" id="ARBA00022669"/>
    </source>
</evidence>
<keyword evidence="2 7" id="KW-0732">Signal</keyword>
<dbReference type="SUPFAM" id="SSF57625">
    <property type="entry name" value="Invertebrate chitin-binding proteins"/>
    <property type="match status" value="3"/>
</dbReference>
<gene>
    <name evidence="9" type="ORF">Ocin01_11361</name>
</gene>
<protein>
    <submittedName>
        <fullName evidence="9">Peritrophin-1</fullName>
    </submittedName>
</protein>
<feature type="domain" description="Chitin-binding type-2" evidence="8">
    <location>
        <begin position="132"/>
        <end position="192"/>
    </location>
</feature>
<sequence length="303" mass="33484">MMNSFKLSLLVVVIALLCLSKSEAQRRKRPNQQQLQGGAAPSGGDERQGPVSRGPASSSSSENAPECPEPHGFFADADQCDKYWVCEDGVAKSKLCADGLVFIEAGSNIEKCEFPFAVDCSSRPKRQPPSPSLNCPRKNGYFAHEDLKICDKFFFCVDGSFNAINCPAGLVYNERTGTCTWPDQAKKAHCSSGEIFEFDCPKSDIEVGEAIHPRFADPKDCQYFYVCIDGKIPRKSGCHTGTVFNEKTGQCDKPKNVPECKDWYKGVLDYDDDGEIRTTPRPRPSASSGSSRRKNKRPQPQEE</sequence>
<dbReference type="Gene3D" id="2.170.140.10">
    <property type="entry name" value="Chitin binding domain"/>
    <property type="match status" value="3"/>
</dbReference>
<dbReference type="InterPro" id="IPR036508">
    <property type="entry name" value="Chitin-bd_dom_sf"/>
</dbReference>
<keyword evidence="4" id="KW-1015">Disulfide bond</keyword>
<dbReference type="STRING" id="48709.A0A1D2MRH8"/>
<evidence type="ECO:0000256" key="4">
    <source>
        <dbReference type="ARBA" id="ARBA00023157"/>
    </source>
</evidence>
<evidence type="ECO:0000313" key="10">
    <source>
        <dbReference type="Proteomes" id="UP000094527"/>
    </source>
</evidence>
<reference evidence="9 10" key="1">
    <citation type="journal article" date="2016" name="Genome Biol. Evol.">
        <title>Gene Family Evolution Reflects Adaptation to Soil Environmental Stressors in the Genome of the Collembolan Orchesella cincta.</title>
        <authorList>
            <person name="Faddeeva-Vakhrusheva A."/>
            <person name="Derks M.F."/>
            <person name="Anvar S.Y."/>
            <person name="Agamennone V."/>
            <person name="Suring W."/>
            <person name="Smit S."/>
            <person name="van Straalen N.M."/>
            <person name="Roelofs D."/>
        </authorList>
    </citation>
    <scope>NUCLEOTIDE SEQUENCE [LARGE SCALE GENOMIC DNA]</scope>
    <source>
        <tissue evidence="9">Mixed pool</tissue>
    </source>
</reference>
<evidence type="ECO:0000256" key="6">
    <source>
        <dbReference type="SAM" id="MobiDB-lite"/>
    </source>
</evidence>
<evidence type="ECO:0000256" key="2">
    <source>
        <dbReference type="ARBA" id="ARBA00022729"/>
    </source>
</evidence>
<proteinExistence type="predicted"/>
<evidence type="ECO:0000313" key="9">
    <source>
        <dbReference type="EMBL" id="ODM95335.1"/>
    </source>
</evidence>
<keyword evidence="10" id="KW-1185">Reference proteome</keyword>
<dbReference type="PROSITE" id="PS50940">
    <property type="entry name" value="CHIT_BIND_II"/>
    <property type="match status" value="3"/>
</dbReference>
<evidence type="ECO:0000256" key="3">
    <source>
        <dbReference type="ARBA" id="ARBA00022737"/>
    </source>
</evidence>
<dbReference type="Proteomes" id="UP000094527">
    <property type="component" value="Unassembled WGS sequence"/>
</dbReference>
<keyword evidence="5" id="KW-0325">Glycoprotein</keyword>
<dbReference type="PANTHER" id="PTHR23301">
    <property type="entry name" value="CHITIN BINDING PERITROPHIN-A"/>
    <property type="match status" value="1"/>
</dbReference>
<dbReference type="EMBL" id="LJIJ01000684">
    <property type="protein sequence ID" value="ODM95335.1"/>
    <property type="molecule type" value="Genomic_DNA"/>
</dbReference>
<feature type="region of interest" description="Disordered" evidence="6">
    <location>
        <begin position="27"/>
        <end position="67"/>
    </location>
</feature>
<dbReference type="GO" id="GO:0005576">
    <property type="term" value="C:extracellular region"/>
    <property type="evidence" value="ECO:0007669"/>
    <property type="project" value="InterPro"/>
</dbReference>
<feature type="domain" description="Chitin-binding type-2" evidence="8">
    <location>
        <begin position="197"/>
        <end position="262"/>
    </location>
</feature>
<dbReference type="AlphaFoldDB" id="A0A1D2MRH8"/>
<dbReference type="OMA" id="CPEPNGF"/>
<feature type="domain" description="Chitin-binding type-2" evidence="8">
    <location>
        <begin position="64"/>
        <end position="122"/>
    </location>
</feature>
<evidence type="ECO:0000256" key="7">
    <source>
        <dbReference type="SAM" id="SignalP"/>
    </source>
</evidence>
<dbReference type="GO" id="GO:0008061">
    <property type="term" value="F:chitin binding"/>
    <property type="evidence" value="ECO:0007669"/>
    <property type="project" value="UniProtKB-KW"/>
</dbReference>
<keyword evidence="1" id="KW-0147">Chitin-binding</keyword>
<accession>A0A1D2MRH8</accession>